<evidence type="ECO:0000313" key="1">
    <source>
        <dbReference type="EMBL" id="KAL1139507.1"/>
    </source>
</evidence>
<dbReference type="AlphaFoldDB" id="A0ABD0Z6Y5"/>
<protein>
    <submittedName>
        <fullName evidence="1">Uncharacterized protein</fullName>
    </submittedName>
</protein>
<name>A0ABD0Z6Y5_9HEMI</name>
<dbReference type="EMBL" id="JBFDAA010000002">
    <property type="protein sequence ID" value="KAL1139507.1"/>
    <property type="molecule type" value="Genomic_DNA"/>
</dbReference>
<sequence length="272" mass="29965">MCRCVCSGVGPHSGVPAPSWLPVTLLAFIVYHNTLDAGFVYDDSLEQLRSPTRLNPAGNLGTDTCSTSQPCEGPMATLTNRSNMFYELCNIKSDSFQRCHLPECKGWCPVLHNGSTHPIGGRILTLCDMQDTLKLAAGLSLIGPRGGFKGWARDDRPWASGLRSYSTLEQKPLIRTRQRRKVNGGVWGWNCPTLVRSCEYTHTSLPRKILHMSYALGALKSVSQIRDGDGPVAGISSSPRCDSHNSLFEPKRHVNVPIVEPSKHFIEKFQSS</sequence>
<proteinExistence type="predicted"/>
<accession>A0ABD0Z6Y5</accession>
<organism evidence="1 2">
    <name type="scientific">Ranatra chinensis</name>
    <dbReference type="NCBI Taxonomy" id="642074"/>
    <lineage>
        <taxon>Eukaryota</taxon>
        <taxon>Metazoa</taxon>
        <taxon>Ecdysozoa</taxon>
        <taxon>Arthropoda</taxon>
        <taxon>Hexapoda</taxon>
        <taxon>Insecta</taxon>
        <taxon>Pterygota</taxon>
        <taxon>Neoptera</taxon>
        <taxon>Paraneoptera</taxon>
        <taxon>Hemiptera</taxon>
        <taxon>Heteroptera</taxon>
        <taxon>Panheteroptera</taxon>
        <taxon>Nepomorpha</taxon>
        <taxon>Nepidae</taxon>
        <taxon>Ranatrinae</taxon>
        <taxon>Ranatra</taxon>
    </lineage>
</organism>
<gene>
    <name evidence="1" type="ORF">AAG570_006490</name>
</gene>
<comment type="caution">
    <text evidence="1">The sequence shown here is derived from an EMBL/GenBank/DDBJ whole genome shotgun (WGS) entry which is preliminary data.</text>
</comment>
<keyword evidence="2" id="KW-1185">Reference proteome</keyword>
<reference evidence="1 2" key="1">
    <citation type="submission" date="2024-07" db="EMBL/GenBank/DDBJ databases">
        <title>Chromosome-level genome assembly of the water stick insect Ranatra chinensis (Heteroptera: Nepidae).</title>
        <authorList>
            <person name="Liu X."/>
        </authorList>
    </citation>
    <scope>NUCLEOTIDE SEQUENCE [LARGE SCALE GENOMIC DNA]</scope>
    <source>
        <strain evidence="1">Cailab_2021Rc</strain>
        <tissue evidence="1">Muscle</tissue>
    </source>
</reference>
<evidence type="ECO:0000313" key="2">
    <source>
        <dbReference type="Proteomes" id="UP001558652"/>
    </source>
</evidence>
<dbReference type="Proteomes" id="UP001558652">
    <property type="component" value="Unassembled WGS sequence"/>
</dbReference>